<proteinExistence type="predicted"/>
<reference evidence="2" key="2">
    <citation type="submission" date="2021-05" db="EMBL/GenBank/DDBJ databases">
        <authorList>
            <person name="Pain A."/>
        </authorList>
    </citation>
    <scope>NUCLEOTIDE SEQUENCE</scope>
    <source>
        <strain evidence="2">1802A</strain>
    </source>
</reference>
<feature type="region of interest" description="Disordered" evidence="1">
    <location>
        <begin position="342"/>
        <end position="366"/>
    </location>
</feature>
<sequence length="427" mass="47053">MCAKVYTFKEGLPPSSFPAMQSQGASGPVLPMIPPRMATGSLKMAPQTASARPIFRRQNSLGRGVKQVYQSMAQPMKTAPGAAVPMMPRFATSNIIGGTNRTVQPQIPMPEKQNAQTRLLHPNVTRTATIPPKGQGFKGTPRNLYSRDTSPSAMPRQATGMSRAPFVPRTYVTNVYPSHDVVYHNRSPTSTTMSPVFNQSRANTAAFSQAGQRFPQSQVTGSGHVAFKGRNKMKATSSQRRPSVFKEVIDSIKEHTPALPVIDTKEAVQLVGGFVSGTLSVLAHIVGDIRGDIINGLFKVDDPSYDAARSYYYAANNHPAVPTGMTQRIDYIEEIEKCTRNRTQSAKGAPRANMKQRPSQPVYRPHPPTQQTFKYEPQYYEPAPQPKVRPTTFGQDPHMFSMMSERTLEEFLLNDGYLNSAPPSIPR</sequence>
<evidence type="ECO:0000256" key="1">
    <source>
        <dbReference type="SAM" id="MobiDB-lite"/>
    </source>
</evidence>
<comment type="caution">
    <text evidence="2">The sequence shown here is derived from an EMBL/GenBank/DDBJ whole genome shotgun (WGS) entry which is preliminary data.</text>
</comment>
<reference evidence="2" key="1">
    <citation type="journal article" date="2014" name="Nucleic Acids Res.">
        <title>The evolutionary dynamics of variant antigen genes in Babesia reveal a history of genomic innovation underlying host-parasite interaction.</title>
        <authorList>
            <person name="Jackson A.P."/>
            <person name="Otto T.D."/>
            <person name="Darby A."/>
            <person name="Ramaprasad A."/>
            <person name="Xia D."/>
            <person name="Echaide I.E."/>
            <person name="Farber M."/>
            <person name="Gahlot S."/>
            <person name="Gamble J."/>
            <person name="Gupta D."/>
            <person name="Gupta Y."/>
            <person name="Jackson L."/>
            <person name="Malandrin L."/>
            <person name="Malas T.B."/>
            <person name="Moussa E."/>
            <person name="Nair M."/>
            <person name="Reid A.J."/>
            <person name="Sanders M."/>
            <person name="Sharma J."/>
            <person name="Tracey A."/>
            <person name="Quail M.A."/>
            <person name="Weir W."/>
            <person name="Wastling J.M."/>
            <person name="Hall N."/>
            <person name="Willadsen P."/>
            <person name="Lingelbach K."/>
            <person name="Shiels B."/>
            <person name="Tait A."/>
            <person name="Berriman M."/>
            <person name="Allred D.R."/>
            <person name="Pain A."/>
        </authorList>
    </citation>
    <scope>NUCLEOTIDE SEQUENCE</scope>
    <source>
        <strain evidence="2">1802A</strain>
    </source>
</reference>
<feature type="region of interest" description="Disordered" evidence="1">
    <location>
        <begin position="126"/>
        <end position="159"/>
    </location>
</feature>
<keyword evidence="3" id="KW-1185">Reference proteome</keyword>
<organism evidence="2 3">
    <name type="scientific">Babesia divergens</name>
    <dbReference type="NCBI Taxonomy" id="32595"/>
    <lineage>
        <taxon>Eukaryota</taxon>
        <taxon>Sar</taxon>
        <taxon>Alveolata</taxon>
        <taxon>Apicomplexa</taxon>
        <taxon>Aconoidasida</taxon>
        <taxon>Piroplasmida</taxon>
        <taxon>Babesiidae</taxon>
        <taxon>Babesia</taxon>
    </lineage>
</organism>
<evidence type="ECO:0000313" key="2">
    <source>
        <dbReference type="EMBL" id="KAK1932756.1"/>
    </source>
</evidence>
<dbReference type="AlphaFoldDB" id="A0AAD9G6L8"/>
<accession>A0AAD9G6L8</accession>
<name>A0AAD9G6L8_BABDI</name>
<evidence type="ECO:0000313" key="3">
    <source>
        <dbReference type="Proteomes" id="UP001195914"/>
    </source>
</evidence>
<dbReference type="Proteomes" id="UP001195914">
    <property type="component" value="Unassembled WGS sequence"/>
</dbReference>
<gene>
    <name evidence="2" type="ORF">X943_000650</name>
</gene>
<dbReference type="EMBL" id="JAHBMH010000073">
    <property type="protein sequence ID" value="KAK1932756.1"/>
    <property type="molecule type" value="Genomic_DNA"/>
</dbReference>
<protein>
    <submittedName>
        <fullName evidence="2">Uncharacterized protein</fullName>
    </submittedName>
</protein>